<feature type="region of interest" description="Disordered" evidence="2">
    <location>
        <begin position="1"/>
        <end position="122"/>
    </location>
</feature>
<dbReference type="AlphaFoldDB" id="A0A2V1AL97"/>
<dbReference type="Proteomes" id="UP000244309">
    <property type="component" value="Unassembled WGS sequence"/>
</dbReference>
<evidence type="ECO:0008006" key="5">
    <source>
        <dbReference type="Google" id="ProtNLM"/>
    </source>
</evidence>
<keyword evidence="1" id="KW-0235">DNA replication</keyword>
<dbReference type="PANTHER" id="PTHR23389:SF6">
    <property type="entry name" value="REPLICATION FACTOR C SUBUNIT 1"/>
    <property type="match status" value="1"/>
</dbReference>
<dbReference type="STRING" id="45357.A0A2V1AL97"/>
<dbReference type="VEuPathDB" id="FungiDB:CXQ85_001392"/>
<comment type="caution">
    <text evidence="3">The sequence shown here is derived from an EMBL/GenBank/DDBJ whole genome shotgun (WGS) entry which is preliminary data.</text>
</comment>
<dbReference type="RefSeq" id="XP_025340037.1">
    <property type="nucleotide sequence ID" value="XM_025485106.1"/>
</dbReference>
<dbReference type="PANTHER" id="PTHR23389">
    <property type="entry name" value="CHROMOSOME TRANSMISSION FIDELITY FACTOR 18"/>
    <property type="match status" value="1"/>
</dbReference>
<dbReference type="GeneID" id="37006723"/>
<keyword evidence="4" id="KW-1185">Reference proteome</keyword>
<feature type="compositionally biased region" description="Basic and acidic residues" evidence="2">
    <location>
        <begin position="113"/>
        <end position="122"/>
    </location>
</feature>
<dbReference type="SUPFAM" id="SSF52540">
    <property type="entry name" value="P-loop containing nucleoside triphosphate hydrolases"/>
    <property type="match status" value="1"/>
</dbReference>
<evidence type="ECO:0000256" key="1">
    <source>
        <dbReference type="ARBA" id="ARBA00022705"/>
    </source>
</evidence>
<dbReference type="GO" id="GO:0006260">
    <property type="term" value="P:DNA replication"/>
    <property type="evidence" value="ECO:0007669"/>
    <property type="project" value="UniProtKB-KW"/>
</dbReference>
<feature type="compositionally biased region" description="Low complexity" evidence="2">
    <location>
        <begin position="62"/>
        <end position="76"/>
    </location>
</feature>
<name>A0A2V1AL97_9ASCO</name>
<dbReference type="GO" id="GO:0003677">
    <property type="term" value="F:DNA binding"/>
    <property type="evidence" value="ECO:0007669"/>
    <property type="project" value="TreeGrafter"/>
</dbReference>
<dbReference type="GO" id="GO:0005634">
    <property type="term" value="C:nucleus"/>
    <property type="evidence" value="ECO:0007669"/>
    <property type="project" value="TreeGrafter"/>
</dbReference>
<dbReference type="InterPro" id="IPR027417">
    <property type="entry name" value="P-loop_NTPase"/>
</dbReference>
<evidence type="ECO:0000313" key="3">
    <source>
        <dbReference type="EMBL" id="PVH19097.1"/>
    </source>
</evidence>
<reference evidence="3 4" key="1">
    <citation type="submission" date="2017-12" db="EMBL/GenBank/DDBJ databases">
        <title>Genome Sequence of a Multidrug-Resistant Candida haemulonii Isolate from a Patient with Chronic Leg Ulcers in Israel.</title>
        <authorList>
            <person name="Chow N.A."/>
            <person name="Gade L."/>
            <person name="Batra D."/>
            <person name="Rowe L.A."/>
            <person name="Ben-Ami R."/>
            <person name="Loparev V.N."/>
            <person name="Litvintseva A.P."/>
        </authorList>
    </citation>
    <scope>NUCLEOTIDE SEQUENCE [LARGE SCALE GENOMIC DNA]</scope>
    <source>
        <strain evidence="3 4">B11899</strain>
    </source>
</reference>
<dbReference type="Gene3D" id="3.40.50.300">
    <property type="entry name" value="P-loop containing nucleotide triphosphate hydrolases"/>
    <property type="match status" value="1"/>
</dbReference>
<gene>
    <name evidence="3" type="ORF">CXQ85_001392</name>
</gene>
<feature type="compositionally biased region" description="Basic and acidic residues" evidence="2">
    <location>
        <begin position="46"/>
        <end position="61"/>
    </location>
</feature>
<proteinExistence type="predicted"/>
<sequence>MMSGSEQYLQHHPDPFAPRNPYDDSDEGYDDAFPSSGLLSEDITDVDEKRDNEVERPEQEQQGKPLSLLQLLSGKQNSKKKKQKKQEDSMSFDEPYKDESETVTLTSSDISEPEVKATKPETVEQLEQRMYNSKKSMSAMDLLKSRRQEKKVESIPPEECVEIVSDRESSDNELVQVVENRTPGVNVRDIFSNFAPKRVKTKDGNWKLNVKLKISPSKLAEIKKYDDPLRTRGNIAGGNSMFNMLMHKKPSKMVTLRLPSDFLESIQKSLNPLYTKSSGTKNGKSASNVFAQMMQSASTSAYPKLTPLQKAKELEPPSIERGQMHIREQDDCATVSNPLESLVPRSTHTPDTSKLNENFFTTLELNRQSNELKCKRRTTISTVDDLCDFVADRAPLAFEAEPHIRIYKDFIQNQSPDSNQLWPDKFAPRKADQLLLDHNIRYALQRWIENAFAILKTQSTKTPRNIKIKEQQQKQRQRNTMQGFIVDDLEEDSEETEEDVFVPVLIIQGSSGSGKSASVYAAMNSMDGYVYEINSGSNRSRRELYGPLKEFCTTNIINKKDQEKKFQRGLVFFEDCDVLFEQDKTFWVAVQDVINFSKRPIVLSVQDPSVIPKSIWEQAAEQNAVLSFENNDISAFEQYIWLCCFSQGFDLTESVLSWVSKQNNLASFDLRGALMASQWICAADEDLSSDEVLTLDFSTNNTRQGNGSDSLSALSDKYDLLSAADIIESNMCSLKLQETRPNELLDLYVVDDGETLHPSPEPEECNIGSFIKEMVDGKEDLWRNGVTFNQIRETNKEDAEDTTRVPKFPNFDKKSLLRIIF</sequence>
<organism evidence="3 4">
    <name type="scientific">Candidozyma haemuli</name>
    <dbReference type="NCBI Taxonomy" id="45357"/>
    <lineage>
        <taxon>Eukaryota</taxon>
        <taxon>Fungi</taxon>
        <taxon>Dikarya</taxon>
        <taxon>Ascomycota</taxon>
        <taxon>Saccharomycotina</taxon>
        <taxon>Pichiomycetes</taxon>
        <taxon>Metschnikowiaceae</taxon>
        <taxon>Candidozyma</taxon>
    </lineage>
</organism>
<evidence type="ECO:0000256" key="2">
    <source>
        <dbReference type="SAM" id="MobiDB-lite"/>
    </source>
</evidence>
<accession>A0A2V1AL97</accession>
<dbReference type="OrthoDB" id="10064318at2759"/>
<evidence type="ECO:0000313" key="4">
    <source>
        <dbReference type="Proteomes" id="UP000244309"/>
    </source>
</evidence>
<dbReference type="EMBL" id="PKFO01000001">
    <property type="protein sequence ID" value="PVH19097.1"/>
    <property type="molecule type" value="Genomic_DNA"/>
</dbReference>
<protein>
    <recommendedName>
        <fullName evidence="5">ATPase AAA-type core domain-containing protein</fullName>
    </recommendedName>
</protein>